<dbReference type="GO" id="GO:0015934">
    <property type="term" value="C:large ribosomal subunit"/>
    <property type="evidence" value="ECO:0007669"/>
    <property type="project" value="InterPro"/>
</dbReference>
<dbReference type="RefSeq" id="XP_040631515.1">
    <property type="nucleotide sequence ID" value="XM_040774389.1"/>
</dbReference>
<evidence type="ECO:0000256" key="5">
    <source>
        <dbReference type="ARBA" id="ARBA00023274"/>
    </source>
</evidence>
<dbReference type="EMBL" id="JH795857">
    <property type="protein sequence ID" value="EJU04621.1"/>
    <property type="molecule type" value="Genomic_DNA"/>
</dbReference>
<gene>
    <name evidence="10" type="ORF">DACRYDRAFT_34918</name>
</gene>
<feature type="non-terminal residue" evidence="10">
    <location>
        <position position="83"/>
    </location>
</feature>
<dbReference type="NCBIfam" id="TIGR01308">
    <property type="entry name" value="rpmD_bact"/>
    <property type="match status" value="1"/>
</dbReference>
<dbReference type="FunFam" id="3.30.1390.20:FF:000010">
    <property type="entry name" value="Large subunit ribosomal protein L30"/>
    <property type="match status" value="1"/>
</dbReference>
<reference evidence="10 11" key="1">
    <citation type="journal article" date="2012" name="Science">
        <title>The Paleozoic origin of enzymatic lignin decomposition reconstructed from 31 fungal genomes.</title>
        <authorList>
            <person name="Floudas D."/>
            <person name="Binder M."/>
            <person name="Riley R."/>
            <person name="Barry K."/>
            <person name="Blanchette R.A."/>
            <person name="Henrissat B."/>
            <person name="Martinez A.T."/>
            <person name="Otillar R."/>
            <person name="Spatafora J.W."/>
            <person name="Yadav J.S."/>
            <person name="Aerts A."/>
            <person name="Benoit I."/>
            <person name="Boyd A."/>
            <person name="Carlson A."/>
            <person name="Copeland A."/>
            <person name="Coutinho P.M."/>
            <person name="de Vries R.P."/>
            <person name="Ferreira P."/>
            <person name="Findley K."/>
            <person name="Foster B."/>
            <person name="Gaskell J."/>
            <person name="Glotzer D."/>
            <person name="Gorecki P."/>
            <person name="Heitman J."/>
            <person name="Hesse C."/>
            <person name="Hori C."/>
            <person name="Igarashi K."/>
            <person name="Jurgens J.A."/>
            <person name="Kallen N."/>
            <person name="Kersten P."/>
            <person name="Kohler A."/>
            <person name="Kuees U."/>
            <person name="Kumar T.K.A."/>
            <person name="Kuo A."/>
            <person name="LaButti K."/>
            <person name="Larrondo L.F."/>
            <person name="Lindquist E."/>
            <person name="Ling A."/>
            <person name="Lombard V."/>
            <person name="Lucas S."/>
            <person name="Lundell T."/>
            <person name="Martin R."/>
            <person name="McLaughlin D.J."/>
            <person name="Morgenstern I."/>
            <person name="Morin E."/>
            <person name="Murat C."/>
            <person name="Nagy L.G."/>
            <person name="Nolan M."/>
            <person name="Ohm R.A."/>
            <person name="Patyshakuliyeva A."/>
            <person name="Rokas A."/>
            <person name="Ruiz-Duenas F.J."/>
            <person name="Sabat G."/>
            <person name="Salamov A."/>
            <person name="Samejima M."/>
            <person name="Schmutz J."/>
            <person name="Slot J.C."/>
            <person name="St John F."/>
            <person name="Stenlid J."/>
            <person name="Sun H."/>
            <person name="Sun S."/>
            <person name="Syed K."/>
            <person name="Tsang A."/>
            <person name="Wiebenga A."/>
            <person name="Young D."/>
            <person name="Pisabarro A."/>
            <person name="Eastwood D.C."/>
            <person name="Martin F."/>
            <person name="Cullen D."/>
            <person name="Grigoriev I.V."/>
            <person name="Hibbett D.S."/>
        </authorList>
    </citation>
    <scope>NUCLEOTIDE SEQUENCE [LARGE SCALE GENOMIC DNA]</scope>
    <source>
        <strain evidence="10 11">DJM-731 SS1</strain>
    </source>
</reference>
<dbReference type="GO" id="GO:0005739">
    <property type="term" value="C:mitochondrion"/>
    <property type="evidence" value="ECO:0007669"/>
    <property type="project" value="UniProtKB-SubCell"/>
</dbReference>
<comment type="subcellular location">
    <subcellularLocation>
        <location evidence="1">Mitochondrion</location>
    </subcellularLocation>
</comment>
<proteinExistence type="inferred from homology"/>
<dbReference type="AlphaFoldDB" id="M5G318"/>
<feature type="region of interest" description="Disordered" evidence="8">
    <location>
        <begin position="63"/>
        <end position="83"/>
    </location>
</feature>
<dbReference type="GO" id="GO:0003735">
    <property type="term" value="F:structural constituent of ribosome"/>
    <property type="evidence" value="ECO:0007669"/>
    <property type="project" value="InterPro"/>
</dbReference>
<dbReference type="Pfam" id="PF00327">
    <property type="entry name" value="Ribosomal_L30"/>
    <property type="match status" value="1"/>
</dbReference>
<comment type="function">
    <text evidence="7">Component of the mitochondrial ribosome (mitoribosome), a dedicated translation machinery responsible for the synthesis of mitochondrial genome-encoded proteins, including at least some of the essential transmembrane subunits of the mitochondrial respiratory chain. The mitoribosomes are attached to the mitochondrial inner membrane and translation products are cotranslationally integrated into the membrane.</text>
</comment>
<dbReference type="CDD" id="cd01658">
    <property type="entry name" value="Ribosomal_L30"/>
    <property type="match status" value="1"/>
</dbReference>
<organism evidence="10 11">
    <name type="scientific">Dacryopinax primogenitus (strain DJM 731)</name>
    <name type="common">Brown rot fungus</name>
    <dbReference type="NCBI Taxonomy" id="1858805"/>
    <lineage>
        <taxon>Eukaryota</taxon>
        <taxon>Fungi</taxon>
        <taxon>Dikarya</taxon>
        <taxon>Basidiomycota</taxon>
        <taxon>Agaricomycotina</taxon>
        <taxon>Dacrymycetes</taxon>
        <taxon>Dacrymycetales</taxon>
        <taxon>Dacrymycetaceae</taxon>
        <taxon>Dacryopinax</taxon>
    </lineage>
</organism>
<accession>M5G318</accession>
<dbReference type="OrthoDB" id="509901at2759"/>
<evidence type="ECO:0000256" key="2">
    <source>
        <dbReference type="ARBA" id="ARBA00007594"/>
    </source>
</evidence>
<dbReference type="OMA" id="FYKITQT"/>
<keyword evidence="5" id="KW-0687">Ribonucleoprotein</keyword>
<evidence type="ECO:0000313" key="10">
    <source>
        <dbReference type="EMBL" id="EJU04621.1"/>
    </source>
</evidence>
<evidence type="ECO:0000259" key="9">
    <source>
        <dbReference type="Pfam" id="PF00327"/>
    </source>
</evidence>
<dbReference type="STRING" id="1858805.M5G318"/>
<comment type="similarity">
    <text evidence="2">Belongs to the universal ribosomal protein uL30 family.</text>
</comment>
<evidence type="ECO:0000256" key="7">
    <source>
        <dbReference type="ARBA" id="ARBA00037226"/>
    </source>
</evidence>
<evidence type="ECO:0000256" key="4">
    <source>
        <dbReference type="ARBA" id="ARBA00023128"/>
    </source>
</evidence>
<name>M5G318_DACPD</name>
<keyword evidence="4" id="KW-0496">Mitochondrion</keyword>
<dbReference type="InterPro" id="IPR005996">
    <property type="entry name" value="Ribosomal_uL30_bac-type"/>
</dbReference>
<protein>
    <recommendedName>
        <fullName evidence="6">Large ribosomal subunit protein uL30m</fullName>
    </recommendedName>
</protein>
<dbReference type="GO" id="GO:0006412">
    <property type="term" value="P:translation"/>
    <property type="evidence" value="ECO:0007669"/>
    <property type="project" value="InterPro"/>
</dbReference>
<dbReference type="SUPFAM" id="SSF55129">
    <property type="entry name" value="Ribosomal protein L30p/L7e"/>
    <property type="match status" value="1"/>
</dbReference>
<sequence>THYRITLMRSALGLQSYARDTLAALGLKKRMQHVYHPFSATTAGQILRVKELVKVENVPASAVKTKQEERQERRPGAGFQVVG</sequence>
<dbReference type="PANTHER" id="PTHR15892">
    <property type="entry name" value="MITOCHONDRIAL RIBOSOMAL PROTEIN L30"/>
    <property type="match status" value="1"/>
</dbReference>
<evidence type="ECO:0000256" key="1">
    <source>
        <dbReference type="ARBA" id="ARBA00004173"/>
    </source>
</evidence>
<evidence type="ECO:0000256" key="3">
    <source>
        <dbReference type="ARBA" id="ARBA00022980"/>
    </source>
</evidence>
<feature type="non-terminal residue" evidence="10">
    <location>
        <position position="1"/>
    </location>
</feature>
<feature type="compositionally biased region" description="Basic and acidic residues" evidence="8">
    <location>
        <begin position="65"/>
        <end position="75"/>
    </location>
</feature>
<dbReference type="Gene3D" id="3.30.1390.20">
    <property type="entry name" value="Ribosomal protein L30, ferredoxin-like fold domain"/>
    <property type="match status" value="1"/>
</dbReference>
<keyword evidence="11" id="KW-1185">Reference proteome</keyword>
<dbReference type="InterPro" id="IPR036919">
    <property type="entry name" value="Ribo_uL30_ferredoxin-like_sf"/>
</dbReference>
<feature type="domain" description="Large ribosomal subunit protein uL30-like ferredoxin-like fold" evidence="9">
    <location>
        <begin position="3"/>
        <end position="53"/>
    </location>
</feature>
<dbReference type="GeneID" id="63689451"/>
<dbReference type="PANTHER" id="PTHR15892:SF2">
    <property type="entry name" value="LARGE RIBOSOMAL SUBUNIT PROTEIN UL30M"/>
    <property type="match status" value="1"/>
</dbReference>
<dbReference type="HOGENOM" id="CLU_131047_0_0_1"/>
<evidence type="ECO:0000256" key="8">
    <source>
        <dbReference type="SAM" id="MobiDB-lite"/>
    </source>
</evidence>
<evidence type="ECO:0000313" key="11">
    <source>
        <dbReference type="Proteomes" id="UP000030653"/>
    </source>
</evidence>
<dbReference type="Proteomes" id="UP000030653">
    <property type="component" value="Unassembled WGS sequence"/>
</dbReference>
<evidence type="ECO:0000256" key="6">
    <source>
        <dbReference type="ARBA" id="ARBA00035281"/>
    </source>
</evidence>
<dbReference type="InterPro" id="IPR016082">
    <property type="entry name" value="Ribosomal_uL30_ferredoxin-like"/>
</dbReference>
<keyword evidence="3" id="KW-0689">Ribosomal protein</keyword>